<feature type="region of interest" description="Disordered" evidence="1">
    <location>
        <begin position="61"/>
        <end position="88"/>
    </location>
</feature>
<feature type="region of interest" description="Disordered" evidence="1">
    <location>
        <begin position="744"/>
        <end position="767"/>
    </location>
</feature>
<evidence type="ECO:0000256" key="1">
    <source>
        <dbReference type="SAM" id="MobiDB-lite"/>
    </source>
</evidence>
<keyword evidence="3" id="KW-1185">Reference proteome</keyword>
<reference evidence="2 3" key="1">
    <citation type="submission" date="2020-03" db="EMBL/GenBank/DDBJ databases">
        <title>A novel species.</title>
        <authorList>
            <person name="Gao J."/>
        </authorList>
    </citation>
    <scope>NUCLEOTIDE SEQUENCE [LARGE SCALE GENOMIC DNA]</scope>
    <source>
        <strain evidence="2 3">QMT-12</strain>
    </source>
</reference>
<dbReference type="KEGG" id="slia:HA039_22545"/>
<gene>
    <name evidence="2" type="ORF">HA039_22545</name>
</gene>
<proteinExistence type="predicted"/>
<sequence>MQPSDERFDAALAAPERTPVHSTRLGGEELGEQIQSWKVERAYNTDLPEAMRAFSGSASAQFEAQLGGRTEERNADEAGAGPVPEPAPRLYSAWADRATGDAVRPGQSVVHETGVNGRTLPAFRGTIRSRTAASGSDTVTVQALDGAERLRGPASLPRPYHGVWTGLRIASAPWCVDELLRQGGIHTCPPPRAPQADADDTNAFTALYASLHGGVNATYGQPESVPSIGDYDWIREGAPFEMALMPKAAGLTASWMPRSRFVVPGKVFLLECWVNTAKSRGNIIELSVVLDRSGGAFGYLKGSVDIATGTVFIHSGTQGGPFWYFTWTVAALAALRGSWHLGFLFDTRSSGTSVLPTVAPRLTGPDGSYYAGPTATYVQPSGSQPRAEVHHVDLTTDMAVECVQLTDRIWPDIPSYPRAEWEQRGKWTKGAVLDDEALPIYAMPRVTGSQWDVITEIARASMSTAEFDEQGVFHWKGPTRFGRVPAEPDLTVTTRRNIAALTVGEEIDACRNHCEQPYQDWSGVGRVNGDSVDDTAIRRIDPGTSVEISYAVAEDEFDIGPLVVTDDSVVNDGHRVRFGTAPTGGTAVKGVVSVSCRREGPTYFARFTNTGTVPLWTVTKDGKPSARIVPQKATGDPQLRQAAWWSPDSQQYYGRQQYAAPASEWVQNGGSATTLAQTMLNAGRYPVPVLGEVEVLHDPRIQLGDAVRVVDTAGAQLDTLAWVVGTRTNYAAGAAPQQTLTLRGTSYNGVPRDAGLTPDGPIDPSYGTRRTYAQVTAQYATLADLRAGEPDYRALLVPLPVTAGAAARSAGAPHAASEVAPEDVPEAEQPADDPLPPEPPRPPVPVDSPGAGAGDRGTSPDILPPSREGRG</sequence>
<feature type="region of interest" description="Disordered" evidence="1">
    <location>
        <begin position="810"/>
        <end position="871"/>
    </location>
</feature>
<feature type="region of interest" description="Disordered" evidence="1">
    <location>
        <begin position="1"/>
        <end position="31"/>
    </location>
</feature>
<name>A0A6G9H2K8_9ACTN</name>
<evidence type="ECO:0000313" key="2">
    <source>
        <dbReference type="EMBL" id="QIQ04694.1"/>
    </source>
</evidence>
<evidence type="ECO:0000313" key="3">
    <source>
        <dbReference type="Proteomes" id="UP000501179"/>
    </source>
</evidence>
<dbReference type="EMBL" id="CP050177">
    <property type="protein sequence ID" value="QIQ04694.1"/>
    <property type="molecule type" value="Genomic_DNA"/>
</dbReference>
<protein>
    <submittedName>
        <fullName evidence="2">Uncharacterized protein</fullName>
    </submittedName>
</protein>
<feature type="compositionally biased region" description="Acidic residues" evidence="1">
    <location>
        <begin position="820"/>
        <end position="831"/>
    </location>
</feature>
<organism evidence="2 3">
    <name type="scientific">Streptomyces liangshanensis</name>
    <dbReference type="NCBI Taxonomy" id="2717324"/>
    <lineage>
        <taxon>Bacteria</taxon>
        <taxon>Bacillati</taxon>
        <taxon>Actinomycetota</taxon>
        <taxon>Actinomycetes</taxon>
        <taxon>Kitasatosporales</taxon>
        <taxon>Streptomycetaceae</taxon>
        <taxon>Streptomyces</taxon>
    </lineage>
</organism>
<accession>A0A6G9H2K8</accession>
<dbReference type="RefSeq" id="WP_167032803.1">
    <property type="nucleotide sequence ID" value="NZ_CP050177.1"/>
</dbReference>
<feature type="compositionally biased region" description="Pro residues" evidence="1">
    <location>
        <begin position="833"/>
        <end position="846"/>
    </location>
</feature>
<dbReference type="AlphaFoldDB" id="A0A6G9H2K8"/>
<dbReference type="Proteomes" id="UP000501179">
    <property type="component" value="Chromosome"/>
</dbReference>